<proteinExistence type="predicted"/>
<dbReference type="Proteomes" id="UP001151760">
    <property type="component" value="Unassembled WGS sequence"/>
</dbReference>
<evidence type="ECO:0000313" key="2">
    <source>
        <dbReference type="Proteomes" id="UP001151760"/>
    </source>
</evidence>
<evidence type="ECO:0000313" key="1">
    <source>
        <dbReference type="EMBL" id="GJT90223.1"/>
    </source>
</evidence>
<reference evidence="1" key="2">
    <citation type="submission" date="2022-01" db="EMBL/GenBank/DDBJ databases">
        <authorList>
            <person name="Yamashiro T."/>
            <person name="Shiraishi A."/>
            <person name="Satake H."/>
            <person name="Nakayama K."/>
        </authorList>
    </citation>
    <scope>NUCLEOTIDE SEQUENCE</scope>
</reference>
<sequence>MPRECLKIIESKSKVRQTRAKAVVAKVSTNSSTQAVSSDVAELKDIVRALLLDKKNQASAPAPALHLCQSTILTEVLELPLNPCLARIRWNGTLFGGHLETVTQKTWRTRQVPDSFLGELSLPDLTPTCMTLELADRSISRPMGNCKKTIYVKVGVISSFQQTFVVETQGTAPHSSMPFLRGRQQVARQYARELDVEEKPLFIKVLKSHSELSAWKKLSGLQVSTRNFVPTRFLMEEDYAPAVPTSK</sequence>
<name>A0ABQ5HR37_9ASTR</name>
<keyword evidence="2" id="KW-1185">Reference proteome</keyword>
<organism evidence="1 2">
    <name type="scientific">Tanacetum coccineum</name>
    <dbReference type="NCBI Taxonomy" id="301880"/>
    <lineage>
        <taxon>Eukaryota</taxon>
        <taxon>Viridiplantae</taxon>
        <taxon>Streptophyta</taxon>
        <taxon>Embryophyta</taxon>
        <taxon>Tracheophyta</taxon>
        <taxon>Spermatophyta</taxon>
        <taxon>Magnoliopsida</taxon>
        <taxon>eudicotyledons</taxon>
        <taxon>Gunneridae</taxon>
        <taxon>Pentapetalae</taxon>
        <taxon>asterids</taxon>
        <taxon>campanulids</taxon>
        <taxon>Asterales</taxon>
        <taxon>Asteraceae</taxon>
        <taxon>Asteroideae</taxon>
        <taxon>Anthemideae</taxon>
        <taxon>Anthemidinae</taxon>
        <taxon>Tanacetum</taxon>
    </lineage>
</organism>
<accession>A0ABQ5HR37</accession>
<reference evidence="1" key="1">
    <citation type="journal article" date="2022" name="Int. J. Mol. Sci.">
        <title>Draft Genome of Tanacetum Coccineum: Genomic Comparison of Closely Related Tanacetum-Family Plants.</title>
        <authorList>
            <person name="Yamashiro T."/>
            <person name="Shiraishi A."/>
            <person name="Nakayama K."/>
            <person name="Satake H."/>
        </authorList>
    </citation>
    <scope>NUCLEOTIDE SEQUENCE</scope>
</reference>
<dbReference type="EMBL" id="BQNB010019902">
    <property type="protein sequence ID" value="GJT90223.1"/>
    <property type="molecule type" value="Genomic_DNA"/>
</dbReference>
<protein>
    <submittedName>
        <fullName evidence="1">Uncharacterized protein</fullName>
    </submittedName>
</protein>
<comment type="caution">
    <text evidence="1">The sequence shown here is derived from an EMBL/GenBank/DDBJ whole genome shotgun (WGS) entry which is preliminary data.</text>
</comment>
<gene>
    <name evidence="1" type="ORF">Tco_1079068</name>
</gene>